<gene>
    <name evidence="1" type="ORF">M125_2985</name>
</gene>
<accession>A0A015VWJ9</accession>
<organism evidence="1 2">
    <name type="scientific">Bacteroides fragilis str. 3998T(B)3</name>
    <dbReference type="NCBI Taxonomy" id="1339316"/>
    <lineage>
        <taxon>Bacteria</taxon>
        <taxon>Pseudomonadati</taxon>
        <taxon>Bacteroidota</taxon>
        <taxon>Bacteroidia</taxon>
        <taxon>Bacteroidales</taxon>
        <taxon>Bacteroidaceae</taxon>
        <taxon>Bacteroides</taxon>
    </lineage>
</organism>
<evidence type="ECO:0000313" key="1">
    <source>
        <dbReference type="EMBL" id="EXY90373.1"/>
    </source>
</evidence>
<comment type="caution">
    <text evidence="1">The sequence shown here is derived from an EMBL/GenBank/DDBJ whole genome shotgun (WGS) entry which is preliminary data.</text>
</comment>
<proteinExistence type="predicted"/>
<protein>
    <submittedName>
        <fullName evidence="1">Uncharacterized protein</fullName>
    </submittedName>
</protein>
<dbReference type="AlphaFoldDB" id="A0A015VWJ9"/>
<sequence>MSEMIDTSRMKGEDLFRYYTLSDAADRDYGQTLQAAHVEIGDTLFPMLEQCEREGRRIRLKYDNPLWEAGALDCPFKVVME</sequence>
<name>A0A015VWJ9_BACFG</name>
<evidence type="ECO:0000313" key="2">
    <source>
        <dbReference type="Proteomes" id="UP000020773"/>
    </source>
</evidence>
<dbReference type="PATRIC" id="fig|1339316.3.peg.2846"/>
<dbReference type="RefSeq" id="WP_032597008.1">
    <property type="nucleotide sequence ID" value="NZ_JGDB01000184.1"/>
</dbReference>
<dbReference type="EMBL" id="JGDB01000184">
    <property type="protein sequence ID" value="EXY90373.1"/>
    <property type="molecule type" value="Genomic_DNA"/>
</dbReference>
<reference evidence="1 2" key="1">
    <citation type="submission" date="2014-02" db="EMBL/GenBank/DDBJ databases">
        <authorList>
            <person name="Sears C."/>
            <person name="Carroll K."/>
            <person name="Sack B.R."/>
            <person name="Qadri F."/>
            <person name="Myers L.L."/>
            <person name="Chung G.-T."/>
            <person name="Escheverria P."/>
            <person name="Fraser C.M."/>
            <person name="Sadzewicz L."/>
            <person name="Shefchek K.A."/>
            <person name="Tallon L."/>
            <person name="Das S.P."/>
            <person name="Daugherty S."/>
            <person name="Mongodin E.F."/>
        </authorList>
    </citation>
    <scope>NUCLEOTIDE SEQUENCE [LARGE SCALE GENOMIC DNA]</scope>
    <source>
        <strain evidence="2">3998T(B)3</strain>
    </source>
</reference>
<dbReference type="Proteomes" id="UP000020773">
    <property type="component" value="Unassembled WGS sequence"/>
</dbReference>